<name>A0ABV2YTE0_9ACTN</name>
<evidence type="ECO:0000313" key="1">
    <source>
        <dbReference type="EMBL" id="MEU3709007.1"/>
    </source>
</evidence>
<organism evidence="1 2">
    <name type="scientific">Streptomyces catenulae</name>
    <dbReference type="NCBI Taxonomy" id="66875"/>
    <lineage>
        <taxon>Bacteria</taxon>
        <taxon>Bacillati</taxon>
        <taxon>Actinomycetota</taxon>
        <taxon>Actinomycetes</taxon>
        <taxon>Kitasatosporales</taxon>
        <taxon>Streptomycetaceae</taxon>
        <taxon>Streptomyces</taxon>
    </lineage>
</organism>
<accession>A0ABV2YTE0</accession>
<dbReference type="RefSeq" id="WP_078654212.1">
    <property type="nucleotide sequence ID" value="NZ_JBEZVI010000002.1"/>
</dbReference>
<dbReference type="EMBL" id="JBEZVI010000002">
    <property type="protein sequence ID" value="MEU3709007.1"/>
    <property type="molecule type" value="Genomic_DNA"/>
</dbReference>
<protein>
    <submittedName>
        <fullName evidence="1">Phage head-tail adapter protein</fullName>
    </submittedName>
</protein>
<keyword evidence="2" id="KW-1185">Reference proteome</keyword>
<comment type="caution">
    <text evidence="1">The sequence shown here is derived from an EMBL/GenBank/DDBJ whole genome shotgun (WGS) entry which is preliminary data.</text>
</comment>
<sequence length="112" mass="12883">MVSVQRRRGQRARVWRTVEVVDNRGNTVITPSPDGPIEVRAAFIPQRSSRAEVPGQQQINVTTMIVDAAVDDVSLWSRVEYNGREWDIASPPAYHHGDRRTRHWSIDLRERP</sequence>
<dbReference type="Proteomes" id="UP001550853">
    <property type="component" value="Unassembled WGS sequence"/>
</dbReference>
<reference evidence="1 2" key="1">
    <citation type="submission" date="2024-06" db="EMBL/GenBank/DDBJ databases">
        <title>The Natural Products Discovery Center: Release of the First 8490 Sequenced Strains for Exploring Actinobacteria Biosynthetic Diversity.</title>
        <authorList>
            <person name="Kalkreuter E."/>
            <person name="Kautsar S.A."/>
            <person name="Yang D."/>
            <person name="Bader C.D."/>
            <person name="Teijaro C.N."/>
            <person name="Fluegel L."/>
            <person name="Davis C.M."/>
            <person name="Simpson J.R."/>
            <person name="Lauterbach L."/>
            <person name="Steele A.D."/>
            <person name="Gui C."/>
            <person name="Meng S."/>
            <person name="Li G."/>
            <person name="Viehrig K."/>
            <person name="Ye F."/>
            <person name="Su P."/>
            <person name="Kiefer A.F."/>
            <person name="Nichols A."/>
            <person name="Cepeda A.J."/>
            <person name="Yan W."/>
            <person name="Fan B."/>
            <person name="Jiang Y."/>
            <person name="Adhikari A."/>
            <person name="Zheng C.-J."/>
            <person name="Schuster L."/>
            <person name="Cowan T.M."/>
            <person name="Smanski M.J."/>
            <person name="Chevrette M.G."/>
            <person name="De Carvalho L.P.S."/>
            <person name="Shen B."/>
        </authorList>
    </citation>
    <scope>NUCLEOTIDE SEQUENCE [LARGE SCALE GENOMIC DNA]</scope>
    <source>
        <strain evidence="1 2">NPDC033039</strain>
    </source>
</reference>
<proteinExistence type="predicted"/>
<gene>
    <name evidence="1" type="ORF">AB0E61_02790</name>
</gene>
<evidence type="ECO:0000313" key="2">
    <source>
        <dbReference type="Proteomes" id="UP001550853"/>
    </source>
</evidence>